<keyword evidence="1" id="KW-0460">Magnesium</keyword>
<evidence type="ECO:0000256" key="1">
    <source>
        <dbReference type="ARBA" id="ARBA00022842"/>
    </source>
</evidence>
<dbReference type="SUPFAM" id="SSF88723">
    <property type="entry name" value="PIN domain-like"/>
    <property type="match status" value="1"/>
</dbReference>
<dbReference type="AlphaFoldDB" id="A0A8J7UVF2"/>
<dbReference type="Gene3D" id="3.40.50.1010">
    <property type="entry name" value="5'-nuclease"/>
    <property type="match status" value="1"/>
</dbReference>
<dbReference type="CDD" id="cd09873">
    <property type="entry name" value="PIN_Pae0151-like"/>
    <property type="match status" value="1"/>
</dbReference>
<evidence type="ECO:0000259" key="2">
    <source>
        <dbReference type="Pfam" id="PF01850"/>
    </source>
</evidence>
<dbReference type="PANTHER" id="PTHR35901">
    <property type="entry name" value="RIBONUCLEASE VAPC3"/>
    <property type="match status" value="1"/>
</dbReference>
<dbReference type="Pfam" id="PF01850">
    <property type="entry name" value="PIN"/>
    <property type="match status" value="1"/>
</dbReference>
<dbReference type="InterPro" id="IPR044153">
    <property type="entry name" value="PIN_Pae0151-like"/>
</dbReference>
<name>A0A8J7UVF2_9BACT</name>
<protein>
    <submittedName>
        <fullName evidence="3">Type II toxin-antitoxin system VapC family toxin</fullName>
    </submittedName>
</protein>
<evidence type="ECO:0000313" key="4">
    <source>
        <dbReference type="Proteomes" id="UP000673975"/>
    </source>
</evidence>
<dbReference type="Proteomes" id="UP000673975">
    <property type="component" value="Unassembled WGS sequence"/>
</dbReference>
<evidence type="ECO:0000313" key="3">
    <source>
        <dbReference type="EMBL" id="MBP3193385.1"/>
    </source>
</evidence>
<dbReference type="InterPro" id="IPR029060">
    <property type="entry name" value="PIN-like_dom_sf"/>
</dbReference>
<sequence length="134" mass="15228">MIVADTNLIASFWVPNNMEQLAYQSLKKDPEWIAPLLWVSEFRNVLSLYYRKKILDLSSIYQAIDEAEELMGTRECSINSKQVLTLMSESTCSAYDCEFVALASDFDIQLVTFDKKILSEFSAIAIHPDDFVAG</sequence>
<feature type="domain" description="PIN" evidence="2">
    <location>
        <begin position="2"/>
        <end position="117"/>
    </location>
</feature>
<proteinExistence type="predicted"/>
<organism evidence="3 4">
    <name type="scientific">Natronogracilivirga saccharolytica</name>
    <dbReference type="NCBI Taxonomy" id="2812953"/>
    <lineage>
        <taxon>Bacteria</taxon>
        <taxon>Pseudomonadati</taxon>
        <taxon>Balneolota</taxon>
        <taxon>Balneolia</taxon>
        <taxon>Balneolales</taxon>
        <taxon>Cyclonatronaceae</taxon>
        <taxon>Natronogracilivirga</taxon>
    </lineage>
</organism>
<dbReference type="RefSeq" id="WP_210512842.1">
    <property type="nucleotide sequence ID" value="NZ_JAFIDN010000010.1"/>
</dbReference>
<comment type="caution">
    <text evidence="3">The sequence shown here is derived from an EMBL/GenBank/DDBJ whole genome shotgun (WGS) entry which is preliminary data.</text>
</comment>
<keyword evidence="4" id="KW-1185">Reference proteome</keyword>
<gene>
    <name evidence="3" type="ORF">NATSA_11970</name>
</gene>
<accession>A0A8J7UVF2</accession>
<reference evidence="3" key="1">
    <citation type="submission" date="2021-02" db="EMBL/GenBank/DDBJ databases">
        <title>Natronogracilivirga saccharolytica gen. nov. sp. nov. a new anaerobic, haloalkiliphilic carbohydrate-fermenting bacterium from soda lake and proposing of Cyclonatronumiaceae fam. nov. in the phylum Balneolaeota.</title>
        <authorList>
            <person name="Zhilina T.N."/>
            <person name="Sorokin D.Y."/>
            <person name="Zavarzina D.G."/>
            <person name="Toshchakov S.V."/>
            <person name="Kublanov I.V."/>
        </authorList>
    </citation>
    <scope>NUCLEOTIDE SEQUENCE</scope>
    <source>
        <strain evidence="3">Z-1702</strain>
    </source>
</reference>
<dbReference type="EMBL" id="JAFIDN010000010">
    <property type="protein sequence ID" value="MBP3193385.1"/>
    <property type="molecule type" value="Genomic_DNA"/>
</dbReference>
<dbReference type="InterPro" id="IPR051619">
    <property type="entry name" value="TypeII_TA_RNase_PINc/VapC"/>
</dbReference>
<dbReference type="InterPro" id="IPR002716">
    <property type="entry name" value="PIN_dom"/>
</dbReference>
<dbReference type="PANTHER" id="PTHR35901:SF1">
    <property type="entry name" value="EXONUCLEASE VAPC9"/>
    <property type="match status" value="1"/>
</dbReference>